<name>A0AAD5IVC0_ACENE</name>
<feature type="compositionally biased region" description="Polar residues" evidence="12">
    <location>
        <begin position="10"/>
        <end position="23"/>
    </location>
</feature>
<evidence type="ECO:0000313" key="15">
    <source>
        <dbReference type="EMBL" id="KAI9178040.1"/>
    </source>
</evidence>
<dbReference type="InterPro" id="IPR000764">
    <property type="entry name" value="Uridine_kinase-like"/>
</dbReference>
<keyword evidence="6 11" id="KW-0808">Transferase</keyword>
<dbReference type="EC" id="2.7.1.48" evidence="11"/>
<comment type="similarity">
    <text evidence="4">In the C-terminal section; belongs to the UPRTase family.</text>
</comment>
<dbReference type="PANTHER" id="PTHR10285">
    <property type="entry name" value="URIDINE KINASE"/>
    <property type="match status" value="1"/>
</dbReference>
<evidence type="ECO:0000256" key="10">
    <source>
        <dbReference type="ARBA" id="ARBA00023268"/>
    </source>
</evidence>
<evidence type="ECO:0000256" key="4">
    <source>
        <dbReference type="ARBA" id="ARBA00010723"/>
    </source>
</evidence>
<evidence type="ECO:0000256" key="12">
    <source>
        <dbReference type="SAM" id="MobiDB-lite"/>
    </source>
</evidence>
<gene>
    <name evidence="15" type="ORF">LWI28_021949</name>
</gene>
<keyword evidence="7 11" id="KW-0547">Nucleotide-binding</keyword>
<dbReference type="NCBIfam" id="NF004018">
    <property type="entry name" value="PRK05480.1"/>
    <property type="match status" value="1"/>
</dbReference>
<feature type="domain" description="Phosphoribulokinase/uridine kinase" evidence="13">
    <location>
        <begin position="29"/>
        <end position="215"/>
    </location>
</feature>
<dbReference type="GO" id="GO:0005525">
    <property type="term" value="F:GTP binding"/>
    <property type="evidence" value="ECO:0007669"/>
    <property type="project" value="UniProtKB-KW"/>
</dbReference>
<organism evidence="15 16">
    <name type="scientific">Acer negundo</name>
    <name type="common">Box elder</name>
    <dbReference type="NCBI Taxonomy" id="4023"/>
    <lineage>
        <taxon>Eukaryota</taxon>
        <taxon>Viridiplantae</taxon>
        <taxon>Streptophyta</taxon>
        <taxon>Embryophyta</taxon>
        <taxon>Tracheophyta</taxon>
        <taxon>Spermatophyta</taxon>
        <taxon>Magnoliopsida</taxon>
        <taxon>eudicotyledons</taxon>
        <taxon>Gunneridae</taxon>
        <taxon>Pentapetalae</taxon>
        <taxon>rosids</taxon>
        <taxon>malvids</taxon>
        <taxon>Sapindales</taxon>
        <taxon>Sapindaceae</taxon>
        <taxon>Hippocastanoideae</taxon>
        <taxon>Acereae</taxon>
        <taxon>Acer</taxon>
    </lineage>
</organism>
<dbReference type="PRINTS" id="PR00988">
    <property type="entry name" value="URIDINKINASE"/>
</dbReference>
<comment type="caution">
    <text evidence="15">The sequence shown here is derived from an EMBL/GenBank/DDBJ whole genome shotgun (WGS) entry which is preliminary data.</text>
</comment>
<evidence type="ECO:0000256" key="11">
    <source>
        <dbReference type="RuleBase" id="RU003825"/>
    </source>
</evidence>
<proteinExistence type="inferred from homology"/>
<protein>
    <recommendedName>
        <fullName evidence="11">Uridine kinase</fullName>
        <ecNumber evidence="11">2.7.1.48</ecNumber>
    </recommendedName>
</protein>
<evidence type="ECO:0000256" key="5">
    <source>
        <dbReference type="ARBA" id="ARBA00022533"/>
    </source>
</evidence>
<reference evidence="15" key="2">
    <citation type="submission" date="2023-02" db="EMBL/GenBank/DDBJ databases">
        <authorList>
            <person name="Swenson N.G."/>
            <person name="Wegrzyn J.L."/>
            <person name="Mcevoy S.L."/>
        </authorList>
    </citation>
    <scope>NUCLEOTIDE SEQUENCE</scope>
    <source>
        <strain evidence="15">91603</strain>
        <tissue evidence="15">Leaf</tissue>
    </source>
</reference>
<evidence type="ECO:0000256" key="6">
    <source>
        <dbReference type="ARBA" id="ARBA00022679"/>
    </source>
</evidence>
<dbReference type="InterPro" id="IPR027417">
    <property type="entry name" value="P-loop_NTPase"/>
</dbReference>
<sequence length="465" mass="51812">MDSLPELDLSLQSNSGPHSSTLPHKQPFVIGVAGGTASGKTTVCNMIISQLHDQRVVLVNQDSFYHPPSVEKLKKIHEYNFDHPDAFDTELLLSCMEKLKNGEAVSIPNYNFKGHKRSEQARQINPSDVFILEGILILHDPRVRGLMNMKIFVDSDSDVRLSRRIQRDTVERGRNIENVLDQYARSVKPSFEEFILPTKKYADIIIPRGADNDVAIDLIVQNICTKLGQHDLCKIYSNVFVIFSTFQIRGMHTLIRDVKTTKHDFVFYSDRLIRLVVEHGLGHLPFTEKQIITPTGAVYTGVVFCKRLCGVSIIRSGESMENALRACCKGIKIGKILIHGEGSNGRQLIYEKLPKDISSRHVLLLDPILASGNSAVKAISLLISKGVPESNIIFLNLIAAPQGVHAVCKKFPMLKIVTSEIDASLDDHLRVIPGMGEFGDRYFCTDNGCTTPDFHPTSPFLGTPK</sequence>
<dbReference type="NCBIfam" id="TIGR00235">
    <property type="entry name" value="udk"/>
    <property type="match status" value="1"/>
</dbReference>
<dbReference type="CDD" id="cd02023">
    <property type="entry name" value="UMPK"/>
    <property type="match status" value="1"/>
</dbReference>
<evidence type="ECO:0000313" key="16">
    <source>
        <dbReference type="Proteomes" id="UP001064489"/>
    </source>
</evidence>
<keyword evidence="11" id="KW-0067">ATP-binding</keyword>
<dbReference type="InterPro" id="IPR029057">
    <property type="entry name" value="PRTase-like"/>
</dbReference>
<keyword evidence="16" id="KW-1185">Reference proteome</keyword>
<evidence type="ECO:0000256" key="9">
    <source>
        <dbReference type="ARBA" id="ARBA00023134"/>
    </source>
</evidence>
<dbReference type="Pfam" id="PF00485">
    <property type="entry name" value="PRK"/>
    <property type="match status" value="1"/>
</dbReference>
<dbReference type="SUPFAM" id="SSF52540">
    <property type="entry name" value="P-loop containing nucleoside triphosphate hydrolases"/>
    <property type="match status" value="1"/>
</dbReference>
<evidence type="ECO:0000256" key="8">
    <source>
        <dbReference type="ARBA" id="ARBA00022777"/>
    </source>
</evidence>
<dbReference type="InterPro" id="IPR000836">
    <property type="entry name" value="PRTase_dom"/>
</dbReference>
<keyword evidence="10" id="KW-0511">Multifunctional enzyme</keyword>
<dbReference type="GO" id="GO:0004849">
    <property type="term" value="F:uridine kinase activity"/>
    <property type="evidence" value="ECO:0007669"/>
    <property type="project" value="UniProtKB-EC"/>
</dbReference>
<keyword evidence="5" id="KW-0021">Allosteric enzyme</keyword>
<evidence type="ECO:0000256" key="2">
    <source>
        <dbReference type="ARBA" id="ARBA00004784"/>
    </source>
</evidence>
<evidence type="ECO:0000259" key="13">
    <source>
        <dbReference type="Pfam" id="PF00485"/>
    </source>
</evidence>
<dbReference type="FunFam" id="3.40.50.300:FF:002797">
    <property type="entry name" value="Uridine kinase"/>
    <property type="match status" value="1"/>
</dbReference>
<dbReference type="CDD" id="cd06223">
    <property type="entry name" value="PRTases_typeI"/>
    <property type="match status" value="1"/>
</dbReference>
<comment type="pathway">
    <text evidence="1 11">Pyrimidine metabolism; UMP biosynthesis via salvage pathway; UMP from uridine: step 1/1.</text>
</comment>
<accession>A0AAD5IVC0</accession>
<comment type="similarity">
    <text evidence="11">Belongs to the uridine kinase family.</text>
</comment>
<evidence type="ECO:0000259" key="14">
    <source>
        <dbReference type="Pfam" id="PF14681"/>
    </source>
</evidence>
<dbReference type="AlphaFoldDB" id="A0AAD5IVC0"/>
<dbReference type="Pfam" id="PF14681">
    <property type="entry name" value="UPRTase"/>
    <property type="match status" value="1"/>
</dbReference>
<dbReference type="EMBL" id="JAJSOW010000102">
    <property type="protein sequence ID" value="KAI9178040.1"/>
    <property type="molecule type" value="Genomic_DNA"/>
</dbReference>
<reference evidence="15" key="1">
    <citation type="journal article" date="2022" name="Plant J.">
        <title>Strategies of tolerance reflected in two North American maple genomes.</title>
        <authorList>
            <person name="McEvoy S.L."/>
            <person name="Sezen U.U."/>
            <person name="Trouern-Trend A."/>
            <person name="McMahon S.M."/>
            <person name="Schaberg P.G."/>
            <person name="Yang J."/>
            <person name="Wegrzyn J.L."/>
            <person name="Swenson N.G."/>
        </authorList>
    </citation>
    <scope>NUCLEOTIDE SEQUENCE</scope>
    <source>
        <strain evidence="15">91603</strain>
    </source>
</reference>
<evidence type="ECO:0000256" key="1">
    <source>
        <dbReference type="ARBA" id="ARBA00004690"/>
    </source>
</evidence>
<evidence type="ECO:0000256" key="7">
    <source>
        <dbReference type="ARBA" id="ARBA00022741"/>
    </source>
</evidence>
<dbReference type="Proteomes" id="UP001064489">
    <property type="component" value="Chromosome 5"/>
</dbReference>
<dbReference type="FunFam" id="3.40.50.2020:FF:000015">
    <property type="entry name" value="Uridine kinase"/>
    <property type="match status" value="1"/>
</dbReference>
<comment type="catalytic activity">
    <reaction evidence="11">
        <text>uridine + ATP = UMP + ADP + H(+)</text>
        <dbReference type="Rhea" id="RHEA:16825"/>
        <dbReference type="ChEBI" id="CHEBI:15378"/>
        <dbReference type="ChEBI" id="CHEBI:16704"/>
        <dbReference type="ChEBI" id="CHEBI:30616"/>
        <dbReference type="ChEBI" id="CHEBI:57865"/>
        <dbReference type="ChEBI" id="CHEBI:456216"/>
        <dbReference type="EC" id="2.7.1.48"/>
    </reaction>
</comment>
<evidence type="ECO:0000256" key="3">
    <source>
        <dbReference type="ARBA" id="ARBA00008173"/>
    </source>
</evidence>
<comment type="catalytic activity">
    <reaction evidence="11">
        <text>cytidine + ATP = CMP + ADP + H(+)</text>
        <dbReference type="Rhea" id="RHEA:24674"/>
        <dbReference type="ChEBI" id="CHEBI:15378"/>
        <dbReference type="ChEBI" id="CHEBI:17562"/>
        <dbReference type="ChEBI" id="CHEBI:30616"/>
        <dbReference type="ChEBI" id="CHEBI:60377"/>
        <dbReference type="ChEBI" id="CHEBI:456216"/>
        <dbReference type="EC" id="2.7.1.48"/>
    </reaction>
</comment>
<feature type="region of interest" description="Disordered" evidence="12">
    <location>
        <begin position="1"/>
        <end position="24"/>
    </location>
</feature>
<dbReference type="SUPFAM" id="SSF53271">
    <property type="entry name" value="PRTase-like"/>
    <property type="match status" value="1"/>
</dbReference>
<feature type="domain" description="Phosphoribosyltransferase" evidence="14">
    <location>
        <begin position="244"/>
        <end position="445"/>
    </location>
</feature>
<keyword evidence="9" id="KW-0342">GTP-binding</keyword>
<dbReference type="InterPro" id="IPR006083">
    <property type="entry name" value="PRK/URK"/>
</dbReference>
<dbReference type="GO" id="GO:0005524">
    <property type="term" value="F:ATP binding"/>
    <property type="evidence" value="ECO:0007669"/>
    <property type="project" value="UniProtKB-KW"/>
</dbReference>
<comment type="pathway">
    <text evidence="2 11">Pyrimidine metabolism; CTP biosynthesis via salvage pathway; CTP from cytidine: step 1/3.</text>
</comment>
<comment type="similarity">
    <text evidence="3">In the N-terminal section; belongs to the uridine kinase family.</text>
</comment>
<dbReference type="Gene3D" id="3.40.50.2020">
    <property type="match status" value="1"/>
</dbReference>
<dbReference type="Gene3D" id="3.40.50.300">
    <property type="entry name" value="P-loop containing nucleotide triphosphate hydrolases"/>
    <property type="match status" value="1"/>
</dbReference>
<keyword evidence="8 11" id="KW-0418">Kinase</keyword>